<feature type="region of interest" description="Disordered" evidence="1">
    <location>
        <begin position="451"/>
        <end position="479"/>
    </location>
</feature>
<dbReference type="InterPro" id="IPR037516">
    <property type="entry name" value="Tripartite_DENN"/>
</dbReference>
<evidence type="ECO:0000259" key="2">
    <source>
        <dbReference type="PROSITE" id="PS50211"/>
    </source>
</evidence>
<dbReference type="InterPro" id="IPR005113">
    <property type="entry name" value="uDENN_dom"/>
</dbReference>
<feature type="compositionally biased region" description="Polar residues" evidence="1">
    <location>
        <begin position="71"/>
        <end position="87"/>
    </location>
</feature>
<feature type="compositionally biased region" description="Polar residues" evidence="1">
    <location>
        <begin position="101"/>
        <end position="110"/>
    </location>
</feature>
<dbReference type="GO" id="GO:0032483">
    <property type="term" value="P:regulation of Rab protein signal transduction"/>
    <property type="evidence" value="ECO:0007669"/>
    <property type="project" value="TreeGrafter"/>
</dbReference>
<dbReference type="InParanoid" id="A0A1Z5KKD7"/>
<dbReference type="InterPro" id="IPR051696">
    <property type="entry name" value="DENN_Domain_GEFs"/>
</dbReference>
<dbReference type="Pfam" id="PF03456">
    <property type="entry name" value="uDENN"/>
    <property type="match status" value="1"/>
</dbReference>
<dbReference type="Pfam" id="PF02141">
    <property type="entry name" value="DENN"/>
    <property type="match status" value="1"/>
</dbReference>
<keyword evidence="4" id="KW-1185">Reference proteome</keyword>
<evidence type="ECO:0000313" key="4">
    <source>
        <dbReference type="Proteomes" id="UP000198406"/>
    </source>
</evidence>
<protein>
    <recommendedName>
        <fullName evidence="2">UDENN domain-containing protein</fullName>
    </recommendedName>
</protein>
<accession>A0A1Z5KKD7</accession>
<dbReference type="Proteomes" id="UP000198406">
    <property type="component" value="Unassembled WGS sequence"/>
</dbReference>
<dbReference type="InterPro" id="IPR001194">
    <property type="entry name" value="cDENN_dom"/>
</dbReference>
<comment type="caution">
    <text evidence="3">The sequence shown here is derived from an EMBL/GenBank/DDBJ whole genome shotgun (WGS) entry which is preliminary data.</text>
</comment>
<dbReference type="PROSITE" id="PS50211">
    <property type="entry name" value="DENN"/>
    <property type="match status" value="1"/>
</dbReference>
<proteinExistence type="predicted"/>
<dbReference type="EMBL" id="BDSP01000242">
    <property type="protein sequence ID" value="GAX26388.1"/>
    <property type="molecule type" value="Genomic_DNA"/>
</dbReference>
<dbReference type="PANTHER" id="PTHR12296">
    <property type="entry name" value="DENN DOMAIN-CONTAINING PROTEIN 4"/>
    <property type="match status" value="1"/>
</dbReference>
<dbReference type="PANTHER" id="PTHR12296:SF21">
    <property type="entry name" value="DENN DOMAIN-CONTAINING PROTEIN 3"/>
    <property type="match status" value="1"/>
</dbReference>
<sequence length="1792" mass="201064">MTLAEETAARTGVADYFAVLGVGDRLTWKHQQKQQEEGTALEEEQEEHQQRFEREIVDVNIVVTDDESFLTTTPSQDLSVDDSSSRAQRPLFNATIPPSPSHSEATTSFTASSNAPIALSSSHRTDDGWVVLEKTLPSATPVYAARDTRINGINSPFEGPMVWKKGTVWDANLDFVNGLSSHVSERLMGSPTQPKPNKPLTGLRRKVESTLNQFKHLTNIPIARPMETTESHRFYLAYRRRRQSISNHDSTDVRRAIADLKLCYIRIHSSTRPTNALGISRLAGLAGQVLERYQSQTQFPPTDKELQLVNVRDYISLPDGFEEWVIPHEYQWIRDPHSIAATPRSQAPTAVFFASRHRTNADDQSVSSSGTPTSGSGFEVVTSIDDSGGHGSDSTFLFPQVLKDDQVRGDDRHYFYIPALAIRRQRTGDEERYHEDAAIVDLAVTFLDQNGPVMPHDTEDEDEEDGTFQPLGKSDWLPVGQDVGDTTSKSLLDDSLHRPGLGSVSLLARKNIAFGFADIAFATRVLGRFPPQNYKNLPLPEEELPMFCYPTGCRLHRAKLSDEPVPQYYGFVVKNERGDSIYVSCVSFMEPLTPEKESQLDEMSSQRAMYSLSHKQFCENRGISIGKGEAARRHLRAPENNLLLTSFDDMITFENKTICLVSRFPFWTAFRKFLLNMHLLAGTASDLPLERLISHLLLTVPLPRPGGPSVVVPLTALSEPMILFRPPEKDFPVVDLPYHRLFACLEIKTVAMIVLSLLALERKLIVMSTRSSLVLDVCELLKSLLFPFELCAPYVPRLTEPFKSSLDFPGAIFVGIHDDGESHGLAAKIRRTCPEESIVVDLDKGEILCDGDRFDVLTKAWDVIPAVPRSALVSELEALCRDAGIADGQEPLDSQYDESFGVSLRYPVVDAEITTSATREPLDDRAVRDTFLRFFCAVLGGYERYLVVPDADFLVSGNEWFDAKGYLASVPQDFSPYLNCLVSTQLFQSFIQKRTEASDIHCLLFDESLSEYHASAVPYGRLGGDAELCESSSGPPHMLYSLLVDQSAGLSHTLDSFSTGKSFEASDGDSYLNLSKGSHDLSIIHLSELASNQEGDLITLPCRDGLPYGKQYLYCVEGNPCFPHKFDAALFLPREPDSYFVEIPKTTTPLLARSERELEEANRRRRLATSQHGYQAQRRCLWQLPKLMGSHLLGSWLLCIPTLVSQDHLSHEQRSRYLLRALGALRLLRSKQRIVPDEAAYRALMVACGRNRSDRRVELVKLFGLLRSDGIFPSAVTLGQYTKALAEGYSKRSINNEKEEDFPGVEVTESGSKVGRVSFGTQEHRATLDMESLDPSLVHLEDHGRRWRQRGSAENPKSVNDDVDKRKHSGGRSWLPVNYSTSFAPLSNIRDEEDDGEFRFVALWSRTRGCTSCSYIPLEEEVQAGWDIVGGEHEIPGSIACPRCRTMLLPMLGYKEITFAQAKQLETPIYQPSPPYIADFQDIPPQLSPSVQSHHDDDGVSYVAYISPATLRLSLEQYIEDYGEDVLHRERMRELDPEVFYNFWWFCARFSLPFPLAISAEGSLSKIHYCAVAAWDRAVAERGCWSAAKVLAPFFSDNTAHHQSPEQNELSSEFDESQLLSRFNLQGYYSSVWDHPDLSRILVALVEACDKRDFRPVVDAVVQCNQRRHQEYDRVGDVSIVESIDYEGAEVAPASDASALSLTVELDLYRTVLYLAKYQCATAFHTFFPATMKSCKGYHYWCAIGTPLPMFDRLLRDGVQRFNSINGNKPIKDFHTPSEVALGFRCVFGHLI</sequence>
<dbReference type="SMART" id="SM00799">
    <property type="entry name" value="DENN"/>
    <property type="match status" value="1"/>
</dbReference>
<dbReference type="SMART" id="SM00800">
    <property type="entry name" value="uDENN"/>
    <property type="match status" value="1"/>
</dbReference>
<feature type="region of interest" description="Disordered" evidence="1">
    <location>
        <begin position="1344"/>
        <end position="1370"/>
    </location>
</feature>
<gene>
    <name evidence="3" type="ORF">FisN_2Hh192</name>
</gene>
<feature type="domain" description="UDENN" evidence="2">
    <location>
        <begin position="510"/>
        <end position="1002"/>
    </location>
</feature>
<dbReference type="Gene3D" id="3.30.450.200">
    <property type="match status" value="1"/>
</dbReference>
<dbReference type="Pfam" id="PF03455">
    <property type="entry name" value="dDENN"/>
    <property type="match status" value="1"/>
</dbReference>
<evidence type="ECO:0000313" key="3">
    <source>
        <dbReference type="EMBL" id="GAX26388.1"/>
    </source>
</evidence>
<dbReference type="InterPro" id="IPR043153">
    <property type="entry name" value="DENN_C"/>
</dbReference>
<reference evidence="3 4" key="1">
    <citation type="journal article" date="2015" name="Plant Cell">
        <title>Oil accumulation by the oleaginous diatom Fistulifera solaris as revealed by the genome and transcriptome.</title>
        <authorList>
            <person name="Tanaka T."/>
            <person name="Maeda Y."/>
            <person name="Veluchamy A."/>
            <person name="Tanaka M."/>
            <person name="Abida H."/>
            <person name="Marechal E."/>
            <person name="Bowler C."/>
            <person name="Muto M."/>
            <person name="Sunaga Y."/>
            <person name="Tanaka M."/>
            <person name="Yoshino T."/>
            <person name="Taniguchi T."/>
            <person name="Fukuda Y."/>
            <person name="Nemoto M."/>
            <person name="Matsumoto M."/>
            <person name="Wong P.S."/>
            <person name="Aburatani S."/>
            <person name="Fujibuchi W."/>
        </authorList>
    </citation>
    <scope>NUCLEOTIDE SEQUENCE [LARGE SCALE GENOMIC DNA]</scope>
    <source>
        <strain evidence="3 4">JPCC DA0580</strain>
    </source>
</reference>
<evidence type="ECO:0000256" key="1">
    <source>
        <dbReference type="SAM" id="MobiDB-lite"/>
    </source>
</evidence>
<dbReference type="GO" id="GO:0031410">
    <property type="term" value="C:cytoplasmic vesicle"/>
    <property type="evidence" value="ECO:0007669"/>
    <property type="project" value="TreeGrafter"/>
</dbReference>
<dbReference type="Gene3D" id="3.40.50.11500">
    <property type="match status" value="1"/>
</dbReference>
<dbReference type="SMART" id="SM00801">
    <property type="entry name" value="dDENN"/>
    <property type="match status" value="1"/>
</dbReference>
<organism evidence="3 4">
    <name type="scientific">Fistulifera solaris</name>
    <name type="common">Oleaginous diatom</name>
    <dbReference type="NCBI Taxonomy" id="1519565"/>
    <lineage>
        <taxon>Eukaryota</taxon>
        <taxon>Sar</taxon>
        <taxon>Stramenopiles</taxon>
        <taxon>Ochrophyta</taxon>
        <taxon>Bacillariophyta</taxon>
        <taxon>Bacillariophyceae</taxon>
        <taxon>Bacillariophycidae</taxon>
        <taxon>Naviculales</taxon>
        <taxon>Naviculaceae</taxon>
        <taxon>Fistulifera</taxon>
    </lineage>
</organism>
<feature type="region of interest" description="Disordered" evidence="1">
    <location>
        <begin position="71"/>
        <end position="110"/>
    </location>
</feature>
<name>A0A1Z5KKD7_FISSO</name>
<dbReference type="InterPro" id="IPR005112">
    <property type="entry name" value="dDENN_dom"/>
</dbReference>
<feature type="region of interest" description="Disordered" evidence="1">
    <location>
        <begin position="31"/>
        <end position="50"/>
    </location>
</feature>
<dbReference type="OrthoDB" id="6019893at2759"/>